<organism evidence="1 2">
    <name type="scientific">Flavipsychrobacter stenotrophus</name>
    <dbReference type="NCBI Taxonomy" id="2077091"/>
    <lineage>
        <taxon>Bacteria</taxon>
        <taxon>Pseudomonadati</taxon>
        <taxon>Bacteroidota</taxon>
        <taxon>Chitinophagia</taxon>
        <taxon>Chitinophagales</taxon>
        <taxon>Chitinophagaceae</taxon>
        <taxon>Flavipsychrobacter</taxon>
    </lineage>
</organism>
<dbReference type="Proteomes" id="UP000239872">
    <property type="component" value="Unassembled WGS sequence"/>
</dbReference>
<evidence type="ECO:0008006" key="3">
    <source>
        <dbReference type="Google" id="ProtNLM"/>
    </source>
</evidence>
<dbReference type="InterPro" id="IPR019292">
    <property type="entry name" value="McrC"/>
</dbReference>
<protein>
    <recommendedName>
        <fullName evidence="3">Restriction endonuclease</fullName>
    </recommendedName>
</protein>
<reference evidence="1 2" key="1">
    <citation type="submission" date="2018-01" db="EMBL/GenBank/DDBJ databases">
        <title>A novel member of the phylum Bacteroidetes isolated from glacier ice.</title>
        <authorList>
            <person name="Liu Q."/>
            <person name="Xin Y.-H."/>
        </authorList>
    </citation>
    <scope>NUCLEOTIDE SEQUENCE [LARGE SCALE GENOMIC DNA]</scope>
    <source>
        <strain evidence="1 2">RB1R16</strain>
    </source>
</reference>
<gene>
    <name evidence="1" type="ORF">CJD36_021895</name>
</gene>
<dbReference type="AlphaFoldDB" id="A0A2S7SPV5"/>
<dbReference type="EMBL" id="PPSL01000010">
    <property type="protein sequence ID" value="PQJ08920.1"/>
    <property type="molecule type" value="Genomic_DNA"/>
</dbReference>
<name>A0A2S7SPV5_9BACT</name>
<dbReference type="PANTHER" id="PTHR38733">
    <property type="entry name" value="PROTEIN MCRC"/>
    <property type="match status" value="1"/>
</dbReference>
<dbReference type="RefSeq" id="WP_105041348.1">
    <property type="nucleotide sequence ID" value="NZ_PPSL01000010.1"/>
</dbReference>
<proteinExistence type="predicted"/>
<dbReference type="Pfam" id="PF10117">
    <property type="entry name" value="McrBC"/>
    <property type="match status" value="1"/>
</dbReference>
<evidence type="ECO:0000313" key="2">
    <source>
        <dbReference type="Proteomes" id="UP000239872"/>
    </source>
</evidence>
<dbReference type="OrthoDB" id="307209at2"/>
<evidence type="ECO:0000313" key="1">
    <source>
        <dbReference type="EMBL" id="PQJ08920.1"/>
    </source>
</evidence>
<dbReference type="PANTHER" id="PTHR38733:SF1">
    <property type="entry name" value="TYPE IV METHYL-DIRECTED RESTRICTION ENZYME ECOKMCRBC"/>
    <property type="match status" value="1"/>
</dbReference>
<sequence>MSDTFVLIPLFEHHDHNNGHDASKHLPNGCLPIKFKERNKEPYCIDCKEADSKRKLHSAYFVGTDWLIEKEVAVYVEPKLNKDEVQIDILKMLLDSISNPDTGNYVHEIFEVKPDKPFITLPHHQDFITPLLMLHFLNVVKTIVRKGLKKSYYTVTENLYSKIKGKVLVSETIKKNLVKNKKLYTQCQYSEFGVNGTENRVLKKVLGFVQRYLDNYKVDTNSKGPFQTFLLNAYNYISPAFQNVSDKVELNDVRHHKFNPFFKEYKEGIELAQLILKRYGYNLNNIKKEEEVKVPPFWIDMTKLFELFVLAQLKMKYGNEVLYQFKAKYGWVDYLILRDNMKMVVDAKYKPQWVDSYESDDIRQVSGYARDVNVADKLGIKVEDRSKVVPNCLIIYSDQKKGHLDFSIVGDNEFEEIEEFVGFYKIGVKLPEVKTGL</sequence>
<keyword evidence="2" id="KW-1185">Reference proteome</keyword>
<accession>A0A2S7SPV5</accession>
<comment type="caution">
    <text evidence="1">The sequence shown here is derived from an EMBL/GenBank/DDBJ whole genome shotgun (WGS) entry which is preliminary data.</text>
</comment>